<dbReference type="Gene3D" id="1.20.5.100">
    <property type="entry name" value="Cytochrome c1, transmembrane anchor, C-terminal"/>
    <property type="match status" value="1"/>
</dbReference>
<evidence type="ECO:0000256" key="10">
    <source>
        <dbReference type="ARBA" id="ARBA00022982"/>
    </source>
</evidence>
<evidence type="ECO:0000256" key="9">
    <source>
        <dbReference type="ARBA" id="ARBA00022792"/>
    </source>
</evidence>
<dbReference type="SUPFAM" id="SSF81496">
    <property type="entry name" value="Cytochrome c1 subunit of cytochrome bc1 complex (Ubiquinol-cytochrome c reductase), transmembrane anchor"/>
    <property type="match status" value="1"/>
</dbReference>
<evidence type="ECO:0000256" key="3">
    <source>
        <dbReference type="ARBA" id="ARBA00012951"/>
    </source>
</evidence>
<dbReference type="GO" id="GO:0008121">
    <property type="term" value="F:quinol-cytochrome-c reductase activity"/>
    <property type="evidence" value="ECO:0007669"/>
    <property type="project" value="UniProtKB-EC"/>
</dbReference>
<dbReference type="OrthoDB" id="5925at2759"/>
<evidence type="ECO:0000256" key="15">
    <source>
        <dbReference type="ARBA" id="ARBA00029351"/>
    </source>
</evidence>
<dbReference type="FunFam" id="1.10.760.10:FF:000002">
    <property type="entry name" value="Cytochrome c1, heme protein"/>
    <property type="match status" value="1"/>
</dbReference>
<dbReference type="GO" id="GO:0045275">
    <property type="term" value="C:respiratory chain complex III"/>
    <property type="evidence" value="ECO:0007669"/>
    <property type="project" value="EnsemblFungi"/>
</dbReference>
<keyword evidence="8 16" id="KW-0479">Metal-binding</keyword>
<keyword evidence="4" id="KW-0813">Transport</keyword>
<keyword evidence="13" id="KW-0496">Mitochondrion</keyword>
<dbReference type="AlphaFoldDB" id="A0A068S479"/>
<evidence type="ECO:0000256" key="12">
    <source>
        <dbReference type="ARBA" id="ARBA00023004"/>
    </source>
</evidence>
<keyword evidence="6" id="KW-0679">Respiratory chain</keyword>
<dbReference type="Pfam" id="PF02167">
    <property type="entry name" value="Cytochrom_C1"/>
    <property type="match status" value="1"/>
</dbReference>
<evidence type="ECO:0000256" key="16">
    <source>
        <dbReference type="PIRSR" id="PIRSR602326-1"/>
    </source>
</evidence>
<accession>A0A068S479</accession>
<feature type="binding site" description="covalent" evidence="16">
    <location>
        <position position="158"/>
    </location>
    <ligand>
        <name>heme c</name>
        <dbReference type="ChEBI" id="CHEBI:61717"/>
    </ligand>
</feature>
<dbReference type="SUPFAM" id="SSF46626">
    <property type="entry name" value="Cytochrome c"/>
    <property type="match status" value="1"/>
</dbReference>
<organism evidence="18 19">
    <name type="scientific">Lichtheimia corymbifera JMRC:FSU:9682</name>
    <dbReference type="NCBI Taxonomy" id="1263082"/>
    <lineage>
        <taxon>Eukaryota</taxon>
        <taxon>Fungi</taxon>
        <taxon>Fungi incertae sedis</taxon>
        <taxon>Mucoromycota</taxon>
        <taxon>Mucoromycotina</taxon>
        <taxon>Mucoromycetes</taxon>
        <taxon>Mucorales</taxon>
        <taxon>Lichtheimiaceae</taxon>
        <taxon>Lichtheimia</taxon>
    </lineage>
</organism>
<proteinExistence type="inferred from homology"/>
<dbReference type="VEuPathDB" id="FungiDB:LCOR_08056.1"/>
<keyword evidence="11" id="KW-1133">Transmembrane helix</keyword>
<keyword evidence="5 16" id="KW-0349">Heme</keyword>
<comment type="caution">
    <text evidence="18">The sequence shown here is derived from an EMBL/GenBank/DDBJ whole genome shotgun (WGS) entry which is preliminary data.</text>
</comment>
<comment type="cofactor">
    <cofactor evidence="16">
        <name>heme c</name>
        <dbReference type="ChEBI" id="CHEBI:61717"/>
    </cofactor>
    <text evidence="16">Binds 1 heme c group covalently per subunit.</text>
</comment>
<evidence type="ECO:0000256" key="6">
    <source>
        <dbReference type="ARBA" id="ARBA00022660"/>
    </source>
</evidence>
<dbReference type="GO" id="GO:0005743">
    <property type="term" value="C:mitochondrial inner membrane"/>
    <property type="evidence" value="ECO:0007669"/>
    <property type="project" value="UniProtKB-SubCell"/>
</dbReference>
<feature type="binding site" description="covalent" evidence="16">
    <location>
        <position position="155"/>
    </location>
    <ligand>
        <name>heme c</name>
        <dbReference type="ChEBI" id="CHEBI:61717"/>
    </ligand>
</feature>
<dbReference type="InterPro" id="IPR036909">
    <property type="entry name" value="Cyt_c-like_dom_sf"/>
</dbReference>
<comment type="catalytic activity">
    <reaction evidence="15">
        <text>a quinol + 2 Fe(III)-[cytochrome c](out) = a quinone + 2 Fe(II)-[cytochrome c](out) + 2 H(+)(out)</text>
        <dbReference type="Rhea" id="RHEA:11484"/>
        <dbReference type="Rhea" id="RHEA-COMP:10350"/>
        <dbReference type="Rhea" id="RHEA-COMP:14399"/>
        <dbReference type="ChEBI" id="CHEBI:15378"/>
        <dbReference type="ChEBI" id="CHEBI:24646"/>
        <dbReference type="ChEBI" id="CHEBI:29033"/>
        <dbReference type="ChEBI" id="CHEBI:29034"/>
        <dbReference type="ChEBI" id="CHEBI:132124"/>
        <dbReference type="EC" id="7.1.1.8"/>
    </reaction>
</comment>
<name>A0A068S479_9FUNG</name>
<dbReference type="GO" id="GO:0006122">
    <property type="term" value="P:mitochondrial electron transport, ubiquinol to cytochrome c"/>
    <property type="evidence" value="ECO:0007669"/>
    <property type="project" value="EnsemblFungi"/>
</dbReference>
<sequence>MATFTSRVVEGVYQSSKYKSTQPTNDLVKINPPRRPLVFTPRPTLYHTPYSIPMLSRIAPATKRSVQQAVKPVVQTRFASTKPAVTQNPKQFAAVTAGIVGATGLAYMYVDSDISANMADEGLHPPSYPWPHNGPLSTYDHASIRRGYQVYREVCSACHSLDRIAWRNLIGVSHTEEEVKAMAEEVEYEDGPDENGEMFMRPGKPSDYMPRPYPNEEAARAGNAGSLPPDLSLITKARHGGEDYVFSILTGYMDPPGGVEVREGMNYNPYFPGGCYCHGSCLWFDEVVEYEDGTPATTSQMAKDVSTFLAWAAEPEHDERKKMGMKATIILSGLTLLSLWLKRFKWSPIKTRKIVYNPPK</sequence>
<reference evidence="18" key="1">
    <citation type="submission" date="2013-08" db="EMBL/GenBank/DDBJ databases">
        <title>Gene expansion shapes genome architecture in the human pathogen Lichtheimia corymbifera: an evolutionary genomics analysis in the ancient terrestrial Mucorales (Mucoromycotina).</title>
        <authorList>
            <person name="Schwartze V.U."/>
            <person name="Winter S."/>
            <person name="Shelest E."/>
            <person name="Marcet-Houben M."/>
            <person name="Horn F."/>
            <person name="Wehner S."/>
            <person name="Hoffmann K."/>
            <person name="Riege K."/>
            <person name="Sammeth M."/>
            <person name="Nowrousian M."/>
            <person name="Valiante V."/>
            <person name="Linde J."/>
            <person name="Jacobsen I.D."/>
            <person name="Marz M."/>
            <person name="Brakhage A.A."/>
            <person name="Gabaldon T."/>
            <person name="Bocker S."/>
            <person name="Voigt K."/>
        </authorList>
    </citation>
    <scope>NUCLEOTIDE SEQUENCE [LARGE SCALE GENOMIC DNA]</scope>
    <source>
        <strain evidence="18">FSU 9682</strain>
    </source>
</reference>
<evidence type="ECO:0000256" key="13">
    <source>
        <dbReference type="ARBA" id="ARBA00023128"/>
    </source>
</evidence>
<dbReference type="InterPro" id="IPR021157">
    <property type="entry name" value="Cyt_c1_TM_anchor_C"/>
</dbReference>
<keyword evidence="7" id="KW-0812">Transmembrane</keyword>
<comment type="subcellular location">
    <subcellularLocation>
        <location evidence="1">Mitochondrion inner membrane</location>
    </subcellularLocation>
</comment>
<gene>
    <name evidence="18" type="ORF">LCOR_08056.1</name>
</gene>
<evidence type="ECO:0000313" key="19">
    <source>
        <dbReference type="Proteomes" id="UP000027586"/>
    </source>
</evidence>
<comment type="similarity">
    <text evidence="2">Belongs to the cytochrome c family.</text>
</comment>
<dbReference type="GO" id="GO:0046872">
    <property type="term" value="F:metal ion binding"/>
    <property type="evidence" value="ECO:0007669"/>
    <property type="project" value="UniProtKB-KW"/>
</dbReference>
<evidence type="ECO:0000256" key="7">
    <source>
        <dbReference type="ARBA" id="ARBA00022692"/>
    </source>
</evidence>
<dbReference type="PRINTS" id="PR00603">
    <property type="entry name" value="CYTOCHROMEC1"/>
</dbReference>
<evidence type="ECO:0000259" key="17">
    <source>
        <dbReference type="PROSITE" id="PS51007"/>
    </source>
</evidence>
<evidence type="ECO:0000313" key="18">
    <source>
        <dbReference type="EMBL" id="CDH57069.1"/>
    </source>
</evidence>
<dbReference type="EC" id="7.1.1.8" evidence="3"/>
<evidence type="ECO:0000256" key="1">
    <source>
        <dbReference type="ARBA" id="ARBA00004273"/>
    </source>
</evidence>
<keyword evidence="9" id="KW-0999">Mitochondrion inner membrane</keyword>
<keyword evidence="10" id="KW-0249">Electron transport</keyword>
<evidence type="ECO:0000256" key="14">
    <source>
        <dbReference type="ARBA" id="ARBA00023136"/>
    </source>
</evidence>
<keyword evidence="12 16" id="KW-0408">Iron</keyword>
<evidence type="ECO:0000256" key="8">
    <source>
        <dbReference type="ARBA" id="ARBA00022723"/>
    </source>
</evidence>
<dbReference type="FunFam" id="1.20.5.100:FF:000003">
    <property type="entry name" value="Cytochrome c1, heme protein, mitochondrial"/>
    <property type="match status" value="1"/>
</dbReference>
<dbReference type="InterPro" id="IPR002326">
    <property type="entry name" value="Cyt_c1"/>
</dbReference>
<dbReference type="STRING" id="1263082.A0A068S479"/>
<dbReference type="PROSITE" id="PS51007">
    <property type="entry name" value="CYTC"/>
    <property type="match status" value="1"/>
</dbReference>
<protein>
    <recommendedName>
        <fullName evidence="3">quinol--cytochrome-c reductase</fullName>
        <ecNumber evidence="3">7.1.1.8</ecNumber>
    </recommendedName>
</protein>
<feature type="domain" description="Cytochrome c" evidence="17">
    <location>
        <begin position="142"/>
        <end position="313"/>
    </location>
</feature>
<dbReference type="GO" id="GO:0020037">
    <property type="term" value="F:heme binding"/>
    <property type="evidence" value="ECO:0007669"/>
    <property type="project" value="InterPro"/>
</dbReference>
<evidence type="ECO:0000256" key="4">
    <source>
        <dbReference type="ARBA" id="ARBA00022448"/>
    </source>
</evidence>
<feature type="binding site" description="covalent" evidence="16">
    <location>
        <position position="159"/>
    </location>
    <ligand>
        <name>heme c</name>
        <dbReference type="ChEBI" id="CHEBI:61717"/>
    </ligand>
</feature>
<dbReference type="EMBL" id="CBTN010000043">
    <property type="protein sequence ID" value="CDH57069.1"/>
    <property type="molecule type" value="Genomic_DNA"/>
</dbReference>
<evidence type="ECO:0000256" key="11">
    <source>
        <dbReference type="ARBA" id="ARBA00022989"/>
    </source>
</evidence>
<evidence type="ECO:0000256" key="5">
    <source>
        <dbReference type="ARBA" id="ARBA00022617"/>
    </source>
</evidence>
<dbReference type="PANTHER" id="PTHR10266:SF3">
    <property type="entry name" value="CYTOCHROME C1, HEME PROTEIN, MITOCHONDRIAL"/>
    <property type="match status" value="1"/>
</dbReference>
<dbReference type="InterPro" id="IPR009056">
    <property type="entry name" value="Cyt_c-like_dom"/>
</dbReference>
<evidence type="ECO:0000256" key="2">
    <source>
        <dbReference type="ARBA" id="ARBA00006488"/>
    </source>
</evidence>
<keyword evidence="14" id="KW-0472">Membrane</keyword>
<dbReference type="PANTHER" id="PTHR10266">
    <property type="entry name" value="CYTOCHROME C1"/>
    <property type="match status" value="1"/>
</dbReference>
<keyword evidence="19" id="KW-1185">Reference proteome</keyword>
<dbReference type="Gene3D" id="1.10.760.10">
    <property type="entry name" value="Cytochrome c-like domain"/>
    <property type="match status" value="1"/>
</dbReference>
<dbReference type="Proteomes" id="UP000027586">
    <property type="component" value="Unassembled WGS sequence"/>
</dbReference>